<organism evidence="1 2">
    <name type="scientific">Zizania palustris</name>
    <name type="common">Northern wild rice</name>
    <dbReference type="NCBI Taxonomy" id="103762"/>
    <lineage>
        <taxon>Eukaryota</taxon>
        <taxon>Viridiplantae</taxon>
        <taxon>Streptophyta</taxon>
        <taxon>Embryophyta</taxon>
        <taxon>Tracheophyta</taxon>
        <taxon>Spermatophyta</taxon>
        <taxon>Magnoliopsida</taxon>
        <taxon>Liliopsida</taxon>
        <taxon>Poales</taxon>
        <taxon>Poaceae</taxon>
        <taxon>BOP clade</taxon>
        <taxon>Oryzoideae</taxon>
        <taxon>Oryzeae</taxon>
        <taxon>Zizaniinae</taxon>
        <taxon>Zizania</taxon>
    </lineage>
</organism>
<reference evidence="1" key="1">
    <citation type="journal article" date="2021" name="bioRxiv">
        <title>Whole Genome Assembly and Annotation of Northern Wild Rice, Zizania palustris L., Supports a Whole Genome Duplication in the Zizania Genus.</title>
        <authorList>
            <person name="Haas M."/>
            <person name="Kono T."/>
            <person name="Macchietto M."/>
            <person name="Millas R."/>
            <person name="McGilp L."/>
            <person name="Shao M."/>
            <person name="Duquette J."/>
            <person name="Hirsch C.N."/>
            <person name="Kimball J."/>
        </authorList>
    </citation>
    <scope>NUCLEOTIDE SEQUENCE</scope>
    <source>
        <tissue evidence="1">Fresh leaf tissue</tissue>
    </source>
</reference>
<comment type="caution">
    <text evidence="1">The sequence shown here is derived from an EMBL/GenBank/DDBJ whole genome shotgun (WGS) entry which is preliminary data.</text>
</comment>
<name>A0A8J5VMT7_ZIZPA</name>
<dbReference type="EMBL" id="JAAALK010000288">
    <property type="protein sequence ID" value="KAG8053868.1"/>
    <property type="molecule type" value="Genomic_DNA"/>
</dbReference>
<reference evidence="1" key="2">
    <citation type="submission" date="2021-02" db="EMBL/GenBank/DDBJ databases">
        <authorList>
            <person name="Kimball J.A."/>
            <person name="Haas M.W."/>
            <person name="Macchietto M."/>
            <person name="Kono T."/>
            <person name="Duquette J."/>
            <person name="Shao M."/>
        </authorList>
    </citation>
    <scope>NUCLEOTIDE SEQUENCE</scope>
    <source>
        <tissue evidence="1">Fresh leaf tissue</tissue>
    </source>
</reference>
<evidence type="ECO:0000313" key="2">
    <source>
        <dbReference type="Proteomes" id="UP000729402"/>
    </source>
</evidence>
<protein>
    <submittedName>
        <fullName evidence="1">Uncharacterized protein</fullName>
    </submittedName>
</protein>
<proteinExistence type="predicted"/>
<accession>A0A8J5VMT7</accession>
<sequence>MDCVLQIVLEVVLRRSICRLQEVVGMAMELGTALLMAVRFSGMDFRRRQAPSSSPAIPGTTTTYYYSPVVAASMMGMSRLDRH</sequence>
<keyword evidence="2" id="KW-1185">Reference proteome</keyword>
<dbReference type="OrthoDB" id="595071at2759"/>
<dbReference type="AlphaFoldDB" id="A0A8J5VMT7"/>
<gene>
    <name evidence="1" type="ORF">GUJ93_ZPchr0001g29617</name>
</gene>
<evidence type="ECO:0000313" key="1">
    <source>
        <dbReference type="EMBL" id="KAG8053868.1"/>
    </source>
</evidence>
<dbReference type="Proteomes" id="UP000729402">
    <property type="component" value="Unassembled WGS sequence"/>
</dbReference>